<dbReference type="PANTHER" id="PTHR45900">
    <property type="entry name" value="RECA"/>
    <property type="match status" value="1"/>
</dbReference>
<organism evidence="7">
    <name type="scientific">uncultured Caudovirales phage</name>
    <dbReference type="NCBI Taxonomy" id="2100421"/>
    <lineage>
        <taxon>Viruses</taxon>
        <taxon>Duplodnaviria</taxon>
        <taxon>Heunggongvirae</taxon>
        <taxon>Uroviricota</taxon>
        <taxon>Caudoviricetes</taxon>
        <taxon>Peduoviridae</taxon>
        <taxon>Maltschvirus</taxon>
        <taxon>Maltschvirus maltsch</taxon>
    </lineage>
</organism>
<dbReference type="PANTHER" id="PTHR45900:SF1">
    <property type="entry name" value="MITOCHONDRIAL DNA REPAIR PROTEIN RECA HOMOLOG-RELATED"/>
    <property type="match status" value="1"/>
</dbReference>
<dbReference type="InterPro" id="IPR049428">
    <property type="entry name" value="RecA-like_N"/>
</dbReference>
<dbReference type="InterPro" id="IPR020588">
    <property type="entry name" value="RecA_ATP-bd"/>
</dbReference>
<dbReference type="InterPro" id="IPR027417">
    <property type="entry name" value="P-loop_NTPase"/>
</dbReference>
<feature type="region of interest" description="Disordered" evidence="5">
    <location>
        <begin position="354"/>
        <end position="393"/>
    </location>
</feature>
<dbReference type="SMART" id="SM00382">
    <property type="entry name" value="AAA"/>
    <property type="match status" value="1"/>
</dbReference>
<evidence type="ECO:0000259" key="6">
    <source>
        <dbReference type="PROSITE" id="PS50162"/>
    </source>
</evidence>
<dbReference type="Gene3D" id="3.40.50.300">
    <property type="entry name" value="P-loop containing nucleotide triphosphate hydrolases"/>
    <property type="match status" value="1"/>
</dbReference>
<evidence type="ECO:0000256" key="1">
    <source>
        <dbReference type="ARBA" id="ARBA00009391"/>
    </source>
</evidence>
<keyword evidence="2" id="KW-0547">Nucleotide-binding</keyword>
<dbReference type="GO" id="GO:0006281">
    <property type="term" value="P:DNA repair"/>
    <property type="evidence" value="ECO:0007669"/>
    <property type="project" value="InterPro"/>
</dbReference>
<dbReference type="InterPro" id="IPR013765">
    <property type="entry name" value="DNA_recomb/repair_RecA"/>
</dbReference>
<comment type="similarity">
    <text evidence="1">Belongs to the RecA family.</text>
</comment>
<evidence type="ECO:0000256" key="4">
    <source>
        <dbReference type="ARBA" id="ARBA00023172"/>
    </source>
</evidence>
<evidence type="ECO:0000256" key="5">
    <source>
        <dbReference type="SAM" id="MobiDB-lite"/>
    </source>
</evidence>
<accession>A0A6J5RJ84</accession>
<dbReference type="GO" id="GO:0003697">
    <property type="term" value="F:single-stranded DNA binding"/>
    <property type="evidence" value="ECO:0007669"/>
    <property type="project" value="InterPro"/>
</dbReference>
<evidence type="ECO:0000256" key="2">
    <source>
        <dbReference type="ARBA" id="ARBA00022741"/>
    </source>
</evidence>
<keyword evidence="4" id="KW-0233">DNA recombination</keyword>
<dbReference type="GO" id="GO:0005524">
    <property type="term" value="F:ATP binding"/>
    <property type="evidence" value="ECO:0007669"/>
    <property type="project" value="UniProtKB-KW"/>
</dbReference>
<sequence>MSNKLEAFFKSYADSEEQLDFKMAHETIGQKLPVIPTGSLVLDDALSSGGNPKGRLIQYYGPPGSGKTLMAMIAMLEAQIADPDSQQVFIDAEQTFSPTWAESIGLDTSRIILVNGDTAVNGRKCFEMVLGVPKEDQKTHILKGKSKEGLLDKIANGEFNINMIVLDSLGSIIPPGEDTSAVGKMNMALLARFLTTTFRKLSLEVSKTNVPFIIINHKKANMDPYGVDHTYSGGNTYAHFLSANVYFEAVNRADARILDEKENKIGQTIRATVEKSKFGPWPRKCEFKVDFGIGVIDKHLEIAQLALDYNVVAKPTTVSHEYGDRKWVGFPKFSEAIKDDDALAAELSIKIGEARDTKHESKRKEQEAKKLKESPKEDDSDNEEKKKSKKGVK</sequence>
<dbReference type="InterPro" id="IPR003593">
    <property type="entry name" value="AAA+_ATPase"/>
</dbReference>
<evidence type="ECO:0000313" key="7">
    <source>
        <dbReference type="EMBL" id="CAB4197069.1"/>
    </source>
</evidence>
<evidence type="ECO:0000256" key="3">
    <source>
        <dbReference type="ARBA" id="ARBA00022840"/>
    </source>
</evidence>
<dbReference type="GO" id="GO:0140664">
    <property type="term" value="F:ATP-dependent DNA damage sensor activity"/>
    <property type="evidence" value="ECO:0007669"/>
    <property type="project" value="InterPro"/>
</dbReference>
<name>A0A6J5RJ84_9CAUD</name>
<dbReference type="GO" id="GO:0006310">
    <property type="term" value="P:DNA recombination"/>
    <property type="evidence" value="ECO:0007669"/>
    <property type="project" value="UniProtKB-KW"/>
</dbReference>
<dbReference type="SUPFAM" id="SSF52540">
    <property type="entry name" value="P-loop containing nucleoside triphosphate hydrolases"/>
    <property type="match status" value="1"/>
</dbReference>
<dbReference type="EMBL" id="LR797252">
    <property type="protein sequence ID" value="CAB4197069.1"/>
    <property type="molecule type" value="Genomic_DNA"/>
</dbReference>
<reference evidence="7" key="1">
    <citation type="submission" date="2020-05" db="EMBL/GenBank/DDBJ databases">
        <authorList>
            <person name="Chiriac C."/>
            <person name="Salcher M."/>
            <person name="Ghai R."/>
            <person name="Kavagutti S V."/>
        </authorList>
    </citation>
    <scope>NUCLEOTIDE SEQUENCE</scope>
</reference>
<gene>
    <name evidence="7" type="ORF">UFOVP1290_589</name>
</gene>
<dbReference type="PROSITE" id="PS50162">
    <property type="entry name" value="RECA_2"/>
    <property type="match status" value="1"/>
</dbReference>
<keyword evidence="3" id="KW-0067">ATP-binding</keyword>
<proteinExistence type="inferred from homology"/>
<feature type="domain" description="RecA family profile 1" evidence="6">
    <location>
        <begin position="31"/>
        <end position="218"/>
    </location>
</feature>
<protein>
    <submittedName>
        <fullName evidence="7">RecA RecA/RadA recombinase</fullName>
    </submittedName>
</protein>
<dbReference type="Pfam" id="PF00154">
    <property type="entry name" value="RecA_N"/>
    <property type="match status" value="2"/>
</dbReference>
<feature type="compositionally biased region" description="Basic and acidic residues" evidence="5">
    <location>
        <begin position="354"/>
        <end position="377"/>
    </location>
</feature>